<dbReference type="InterPro" id="IPR029052">
    <property type="entry name" value="Metallo-depent_PP-like"/>
</dbReference>
<dbReference type="RefSeq" id="WP_089379716.1">
    <property type="nucleotide sequence ID" value="NZ_FZNT01000001.1"/>
</dbReference>
<dbReference type="InterPro" id="IPR038607">
    <property type="entry name" value="PhoD-like_sf"/>
</dbReference>
<keyword evidence="3" id="KW-1185">Reference proteome</keyword>
<dbReference type="Gene3D" id="3.60.21.70">
    <property type="entry name" value="PhoD-like phosphatase"/>
    <property type="match status" value="1"/>
</dbReference>
<dbReference type="AlphaFoldDB" id="A0A238V834"/>
<evidence type="ECO:0000259" key="1">
    <source>
        <dbReference type="Pfam" id="PF09423"/>
    </source>
</evidence>
<reference evidence="2 3" key="1">
    <citation type="submission" date="2017-06" db="EMBL/GenBank/DDBJ databases">
        <authorList>
            <person name="Kim H.J."/>
            <person name="Triplett B.A."/>
        </authorList>
    </citation>
    <scope>NUCLEOTIDE SEQUENCE [LARGE SCALE GENOMIC DNA]</scope>
    <source>
        <strain evidence="2 3">DSM 29150</strain>
    </source>
</reference>
<dbReference type="Proteomes" id="UP000198384">
    <property type="component" value="Unassembled WGS sequence"/>
</dbReference>
<evidence type="ECO:0000313" key="2">
    <source>
        <dbReference type="EMBL" id="SNR30396.1"/>
    </source>
</evidence>
<organism evidence="2 3">
    <name type="scientific">Lutibacter agarilyticus</name>
    <dbReference type="NCBI Taxonomy" id="1109740"/>
    <lineage>
        <taxon>Bacteria</taxon>
        <taxon>Pseudomonadati</taxon>
        <taxon>Bacteroidota</taxon>
        <taxon>Flavobacteriia</taxon>
        <taxon>Flavobacteriales</taxon>
        <taxon>Flavobacteriaceae</taxon>
        <taxon>Lutibacter</taxon>
    </lineage>
</organism>
<dbReference type="OrthoDB" id="9763616at2"/>
<sequence>MNYFKSLLLLFIVCTACTSKKKYESPFIIAFGSCNNQVLENKLWTSIAKNNPKVWIWGGDIIYSDTENMTYLAKNYERQKQDSTYANFIKNVDVLATWDDHDYGLNDGGIEYPHKKESQQLFLDFLDVPKNDARRKQEGIYYSKEYRVNNEAVKIILLDTRYFRTALTADTISKKRYQPTKDINATMLGATQWQWLENELKNSTAAYHIIMSSIQFLSAEHGFESWGNMPNEVEKLETLLKTTQARNTIILSGDRHISEISKKNIEGLNYPLIDFTSSGMTHSYTNFTSEPNKYRIVDVVSEKSFGVLKIDFEKQEMLMEIRGEDNLLLKSYTQKYFQ</sequence>
<dbReference type="Pfam" id="PF09423">
    <property type="entry name" value="PhoD"/>
    <property type="match status" value="1"/>
</dbReference>
<dbReference type="SUPFAM" id="SSF56300">
    <property type="entry name" value="Metallo-dependent phosphatases"/>
    <property type="match status" value="1"/>
</dbReference>
<dbReference type="InterPro" id="IPR018946">
    <property type="entry name" value="PhoD-like_MPP"/>
</dbReference>
<proteinExistence type="predicted"/>
<name>A0A238V834_9FLAO</name>
<dbReference type="PANTHER" id="PTHR33987:SF1">
    <property type="entry name" value="CALCINEURIN-LIKE METALLO-PHOSPHOESTERASE SUPERFAMILY PROTEIN"/>
    <property type="match status" value="1"/>
</dbReference>
<dbReference type="EMBL" id="FZNT01000001">
    <property type="protein sequence ID" value="SNR30396.1"/>
    <property type="molecule type" value="Genomic_DNA"/>
</dbReference>
<accession>A0A238V834</accession>
<feature type="domain" description="PhoD-like phosphatase metallophosphatase" evidence="1">
    <location>
        <begin position="42"/>
        <end position="262"/>
    </location>
</feature>
<evidence type="ECO:0000313" key="3">
    <source>
        <dbReference type="Proteomes" id="UP000198384"/>
    </source>
</evidence>
<gene>
    <name evidence="2" type="ORF">SAMN06265371_10129</name>
</gene>
<dbReference type="PANTHER" id="PTHR33987">
    <property type="entry name" value="CALCINEURIN-LIKE METALLO-PHOSPHOESTERASE SUPERFAMILY PROTEIN"/>
    <property type="match status" value="1"/>
</dbReference>
<protein>
    <submittedName>
        <fullName evidence="2">Alkaline phosphatase D</fullName>
    </submittedName>
</protein>
<dbReference type="CDD" id="cd07389">
    <property type="entry name" value="MPP_PhoD"/>
    <property type="match status" value="1"/>
</dbReference>